<comment type="similarity">
    <text evidence="2">Belongs to the ROK (NagC/XylR) family.</text>
</comment>
<keyword evidence="7" id="KW-0862">Zinc</keyword>
<reference evidence="14 15" key="1">
    <citation type="journal article" date="2012" name="PLoS ONE">
        <title>Functional divergence in the genus oenococcus as predicted by genome sequencing of the newly-described species, Oenococcus kitaharae.</title>
        <authorList>
            <person name="Borneman A.R."/>
            <person name="McCarthy J.M."/>
            <person name="Chambers P.J."/>
            <person name="Bartowsky E.J."/>
        </authorList>
    </citation>
    <scope>NUCLEOTIDE SEQUENCE [LARGE SCALE GENOMIC DNA]</scope>
    <source>
        <strain evidence="15">DSM17330</strain>
    </source>
</reference>
<dbReference type="GO" id="GO:0005524">
    <property type="term" value="F:ATP binding"/>
    <property type="evidence" value="ECO:0007669"/>
    <property type="project" value="UniProtKB-KW"/>
</dbReference>
<dbReference type="HOGENOM" id="CLU_036604_3_0_9"/>
<dbReference type="GO" id="GO:0046872">
    <property type="term" value="F:metal ion binding"/>
    <property type="evidence" value="ECO:0007669"/>
    <property type="project" value="UniProtKB-KW"/>
</dbReference>
<comment type="caution">
    <text evidence="14">The sequence shown here is derived from an EMBL/GenBank/DDBJ whole genome shotgun (WGS) entry which is preliminary data.</text>
</comment>
<evidence type="ECO:0000256" key="9">
    <source>
        <dbReference type="ARBA" id="ARBA00022842"/>
    </source>
</evidence>
<comment type="cofactor">
    <cofactor evidence="1">
        <name>Mg(2+)</name>
        <dbReference type="ChEBI" id="CHEBI:18420"/>
    </cofactor>
</comment>
<organism evidence="14 15">
    <name type="scientific">Oenococcus kitaharae DSM 17330</name>
    <dbReference type="NCBI Taxonomy" id="1045004"/>
    <lineage>
        <taxon>Bacteria</taxon>
        <taxon>Bacillati</taxon>
        <taxon>Bacillota</taxon>
        <taxon>Bacilli</taxon>
        <taxon>Lactobacillales</taxon>
        <taxon>Lactobacillaceae</taxon>
        <taxon>Oenococcus</taxon>
    </lineage>
</organism>
<evidence type="ECO:0000256" key="8">
    <source>
        <dbReference type="ARBA" id="ARBA00022840"/>
    </source>
</evidence>
<dbReference type="InterPro" id="IPR051804">
    <property type="entry name" value="Carb_Metab_Reg_Kinase/Isom"/>
</dbReference>
<dbReference type="SUPFAM" id="SSF53067">
    <property type="entry name" value="Actin-like ATPase domain"/>
    <property type="match status" value="1"/>
</dbReference>
<dbReference type="PANTHER" id="PTHR42742:SF3">
    <property type="entry name" value="FRUCTOKINASE"/>
    <property type="match status" value="1"/>
</dbReference>
<evidence type="ECO:0000313" key="14">
    <source>
        <dbReference type="EMBL" id="EHN59437.1"/>
    </source>
</evidence>
<proteinExistence type="inferred from homology"/>
<evidence type="ECO:0000256" key="11">
    <source>
        <dbReference type="ARBA" id="ARBA00038887"/>
    </source>
</evidence>
<dbReference type="GO" id="GO:0008865">
    <property type="term" value="F:fructokinase activity"/>
    <property type="evidence" value="ECO:0007669"/>
    <property type="project" value="UniProtKB-EC"/>
</dbReference>
<evidence type="ECO:0000256" key="1">
    <source>
        <dbReference type="ARBA" id="ARBA00001946"/>
    </source>
</evidence>
<dbReference type="Pfam" id="PF00480">
    <property type="entry name" value="ROK"/>
    <property type="match status" value="1"/>
</dbReference>
<evidence type="ECO:0000256" key="4">
    <source>
        <dbReference type="ARBA" id="ARBA00022723"/>
    </source>
</evidence>
<sequence length="302" mass="32551">MLTEDKLLGSIEAGGTKFVCAVAGDDFNIIDQETFKTTNPAETMGKTIAFFQKFNVASIGIGSFGPIGIKENRPDYGFITKTPKVGWSDFDFVGSLKAAINVPVFFTTDVNSSAYGEYQFGGVPKEETLVYFTIGTGVGAGVIQGGSFVGGRSHPEMGHILLRKHPDDINFPGVCRFHGDCLEGLASGPSLAARTGIKGEDIADDDPVWEIIAYYLAQAAWSATLDFRPDKIIFGGSVSSRPGLLAKTRQQFKLMNNDYLTVPALDDYIVHPAIENNGSATYGDFALAMFALRNAEKSDERA</sequence>
<dbReference type="FunFam" id="3.30.420.40:FF:000136">
    <property type="entry name" value="Putative fructokinase"/>
    <property type="match status" value="1"/>
</dbReference>
<keyword evidence="5" id="KW-0547">Nucleotide-binding</keyword>
<comment type="catalytic activity">
    <reaction evidence="12">
        <text>D-fructose + ATP = D-fructose 6-phosphate + ADP + H(+)</text>
        <dbReference type="Rhea" id="RHEA:16125"/>
        <dbReference type="ChEBI" id="CHEBI:15378"/>
        <dbReference type="ChEBI" id="CHEBI:30616"/>
        <dbReference type="ChEBI" id="CHEBI:37721"/>
        <dbReference type="ChEBI" id="CHEBI:61527"/>
        <dbReference type="ChEBI" id="CHEBI:456216"/>
        <dbReference type="EC" id="2.7.1.4"/>
    </reaction>
</comment>
<keyword evidence="6 14" id="KW-0418">Kinase</keyword>
<evidence type="ECO:0000256" key="5">
    <source>
        <dbReference type="ARBA" id="ARBA00022741"/>
    </source>
</evidence>
<dbReference type="EMBL" id="AFVZ01000001">
    <property type="protein sequence ID" value="EHN59437.1"/>
    <property type="molecule type" value="Genomic_DNA"/>
</dbReference>
<keyword evidence="3" id="KW-0808">Transferase</keyword>
<accession>G9WFR4</accession>
<keyword evidence="4" id="KW-0479">Metal-binding</keyword>
<dbReference type="PATRIC" id="fig|1045004.4.peg.1329"/>
<dbReference type="OrthoDB" id="9783435at2"/>
<dbReference type="NCBIfam" id="NF045550">
    <property type="entry name" value="FrctkaseScrK"/>
    <property type="match status" value="1"/>
</dbReference>
<dbReference type="FunFam" id="3.30.420.40:FF:000153">
    <property type="entry name" value="Putative fructokinase"/>
    <property type="match status" value="1"/>
</dbReference>
<evidence type="ECO:0000313" key="15">
    <source>
        <dbReference type="Proteomes" id="UP000004959"/>
    </source>
</evidence>
<evidence type="ECO:0000256" key="2">
    <source>
        <dbReference type="ARBA" id="ARBA00006479"/>
    </source>
</evidence>
<dbReference type="InterPro" id="IPR043129">
    <property type="entry name" value="ATPase_NBD"/>
</dbReference>
<dbReference type="STRING" id="336988.NT96_00415"/>
<dbReference type="InterPro" id="IPR049874">
    <property type="entry name" value="ROK_cs"/>
</dbReference>
<keyword evidence="10" id="KW-0119">Carbohydrate metabolism</keyword>
<evidence type="ECO:0000256" key="3">
    <source>
        <dbReference type="ARBA" id="ARBA00022679"/>
    </source>
</evidence>
<dbReference type="PANTHER" id="PTHR42742">
    <property type="entry name" value="TRANSCRIPTIONAL REPRESSOR MPRA"/>
    <property type="match status" value="1"/>
</dbReference>
<dbReference type="Proteomes" id="UP000004959">
    <property type="component" value="Chromosome"/>
</dbReference>
<dbReference type="RefSeq" id="WP_007746341.1">
    <property type="nucleotide sequence ID" value="NZ_CM001398.1"/>
</dbReference>
<dbReference type="eggNOG" id="COG1940">
    <property type="taxonomic scope" value="Bacteria"/>
</dbReference>
<dbReference type="InterPro" id="IPR054618">
    <property type="entry name" value="ScrK"/>
</dbReference>
<protein>
    <recommendedName>
        <fullName evidence="13">Fructokinase</fullName>
        <ecNumber evidence="11">2.7.1.4</ecNumber>
    </recommendedName>
</protein>
<dbReference type="Gene3D" id="3.30.420.40">
    <property type="match status" value="2"/>
</dbReference>
<keyword evidence="15" id="KW-1185">Reference proteome</keyword>
<evidence type="ECO:0000256" key="12">
    <source>
        <dbReference type="ARBA" id="ARBA00048451"/>
    </source>
</evidence>
<dbReference type="CDD" id="cd24067">
    <property type="entry name" value="ASKHA_NBD_ROK_BsFRK-like"/>
    <property type="match status" value="1"/>
</dbReference>
<evidence type="ECO:0000256" key="13">
    <source>
        <dbReference type="ARBA" id="ARBA00074653"/>
    </source>
</evidence>
<dbReference type="EC" id="2.7.1.4" evidence="11"/>
<gene>
    <name evidence="14" type="ORF">OKIT_1354</name>
</gene>
<name>G9WFR4_9LACO</name>
<keyword evidence="8" id="KW-0067">ATP-binding</keyword>
<dbReference type="AlphaFoldDB" id="G9WFR4"/>
<evidence type="ECO:0000256" key="7">
    <source>
        <dbReference type="ARBA" id="ARBA00022833"/>
    </source>
</evidence>
<evidence type="ECO:0000256" key="6">
    <source>
        <dbReference type="ARBA" id="ARBA00022777"/>
    </source>
</evidence>
<keyword evidence="9" id="KW-0460">Magnesium</keyword>
<evidence type="ECO:0000256" key="10">
    <source>
        <dbReference type="ARBA" id="ARBA00023277"/>
    </source>
</evidence>
<dbReference type="PROSITE" id="PS01125">
    <property type="entry name" value="ROK"/>
    <property type="match status" value="1"/>
</dbReference>
<dbReference type="InterPro" id="IPR000600">
    <property type="entry name" value="ROK"/>
</dbReference>